<proteinExistence type="predicted"/>
<dbReference type="AlphaFoldDB" id="E0QQF7"/>
<evidence type="ECO:0000313" key="2">
    <source>
        <dbReference type="Proteomes" id="UP000003045"/>
    </source>
</evidence>
<dbReference type="Proteomes" id="UP000003045">
    <property type="component" value="Unassembled WGS sequence"/>
</dbReference>
<dbReference type="HOGENOM" id="CLU_3321624_0_0_11"/>
<keyword evidence="2" id="KW-1185">Reference proteome</keyword>
<reference evidence="1" key="1">
    <citation type="submission" date="2010-08" db="EMBL/GenBank/DDBJ databases">
        <authorList>
            <person name="Muzny D."/>
            <person name="Qin X."/>
            <person name="Deng J."/>
            <person name="Jiang H."/>
            <person name="Liu Y."/>
            <person name="Qu J."/>
            <person name="Song X.-Z."/>
            <person name="Zhang L."/>
            <person name="Thornton R."/>
            <person name="Coyle M."/>
            <person name="Francisco L."/>
            <person name="Jackson L."/>
            <person name="Javaid M."/>
            <person name="Korchina V."/>
            <person name="Kovar C."/>
            <person name="Mata R."/>
            <person name="Mathew T."/>
            <person name="Ngo R."/>
            <person name="Nguyen L."/>
            <person name="Nguyen N."/>
            <person name="Okwuonu G."/>
            <person name="Ongeri F."/>
            <person name="Pham C."/>
            <person name="Simmons D."/>
            <person name="Wilczek-Boney K."/>
            <person name="Hale W."/>
            <person name="Jakkamsetti A."/>
            <person name="Pham P."/>
            <person name="Ruth R."/>
            <person name="San Lucas F."/>
            <person name="Warren J."/>
            <person name="Zhang J."/>
            <person name="Zhao Z."/>
            <person name="Zhou C."/>
            <person name="Zhu D."/>
            <person name="Lee S."/>
            <person name="Bess C."/>
            <person name="Blankenburg K."/>
            <person name="Forbes L."/>
            <person name="Fu Q."/>
            <person name="Gubbala S."/>
            <person name="Hirani K."/>
            <person name="Jayaseelan J.C."/>
            <person name="Lara F."/>
            <person name="Munidasa M."/>
            <person name="Palculict T."/>
            <person name="Patil S."/>
            <person name="Pu L.-L."/>
            <person name="Saada N."/>
            <person name="Tang L."/>
            <person name="Weissenberger G."/>
            <person name="Zhu Y."/>
            <person name="Hemphill L."/>
            <person name="Shang Y."/>
            <person name="Youmans B."/>
            <person name="Ayvaz T."/>
            <person name="Ross M."/>
            <person name="Santibanez J."/>
            <person name="Aqrawi P."/>
            <person name="Gross S."/>
            <person name="Joshi V."/>
            <person name="Fowler G."/>
            <person name="Nazareth L."/>
            <person name="Reid J."/>
            <person name="Worley K."/>
            <person name="Petrosino J."/>
            <person name="Highlander S."/>
            <person name="Gibbs R."/>
        </authorList>
    </citation>
    <scope>NUCLEOTIDE SEQUENCE [LARGE SCALE GENOMIC DNA]</scope>
    <source>
        <strain evidence="1">ATCC 35239</strain>
    </source>
</reference>
<name>E0QQF7_9ACTO</name>
<evidence type="ECO:0000313" key="1">
    <source>
        <dbReference type="EMBL" id="EFM46197.1"/>
    </source>
</evidence>
<dbReference type="EMBL" id="AEET01000027">
    <property type="protein sequence ID" value="EFM46197.1"/>
    <property type="molecule type" value="Genomic_DNA"/>
</dbReference>
<protein>
    <submittedName>
        <fullName evidence="1">Uncharacterized protein</fullName>
    </submittedName>
</protein>
<feature type="non-terminal residue" evidence="1">
    <location>
        <position position="1"/>
    </location>
</feature>
<sequence length="39" mass="4026">RLGSPPGGQRIVGLVFGAAEARSFAGFRVPIRLADSSIV</sequence>
<gene>
    <name evidence="1" type="ORF">HMPREF0580_1122</name>
</gene>
<comment type="caution">
    <text evidence="1">The sequence shown here is derived from an EMBL/GenBank/DDBJ whole genome shotgun (WGS) entry which is preliminary data.</text>
</comment>
<accession>E0QQF7</accession>
<organism evidence="1 2">
    <name type="scientific">Mobiluncus mulieris ATCC 35239</name>
    <dbReference type="NCBI Taxonomy" id="871571"/>
    <lineage>
        <taxon>Bacteria</taxon>
        <taxon>Bacillati</taxon>
        <taxon>Actinomycetota</taxon>
        <taxon>Actinomycetes</taxon>
        <taxon>Actinomycetales</taxon>
        <taxon>Actinomycetaceae</taxon>
        <taxon>Mobiluncus</taxon>
    </lineage>
</organism>